<dbReference type="InterPro" id="IPR055072">
    <property type="entry name" value="Ferlin_DSRM"/>
</dbReference>
<evidence type="ECO:0000256" key="8">
    <source>
        <dbReference type="SAM" id="Phobius"/>
    </source>
</evidence>
<evidence type="ECO:0000256" key="5">
    <source>
        <dbReference type="ARBA" id="ARBA00022837"/>
    </source>
</evidence>
<dbReference type="EMBL" id="OV725077">
    <property type="protein sequence ID" value="CAH1391701.1"/>
    <property type="molecule type" value="Genomic_DNA"/>
</dbReference>
<evidence type="ECO:0000256" key="2">
    <source>
        <dbReference type="ARBA" id="ARBA00022692"/>
    </source>
</evidence>
<dbReference type="Pfam" id="PF08150">
    <property type="entry name" value="FerB"/>
    <property type="match status" value="1"/>
</dbReference>
<keyword evidence="2 8" id="KW-0812">Transmembrane</keyword>
<dbReference type="InterPro" id="IPR012561">
    <property type="entry name" value="Ferlin_B-domain"/>
</dbReference>
<name>A0A9P0EDA0_NEZVI</name>
<keyword evidence="6 8" id="KW-1133">Transmembrane helix</keyword>
<dbReference type="Pfam" id="PF16165">
    <property type="entry name" value="Ferlin_C"/>
    <property type="match status" value="1"/>
</dbReference>
<dbReference type="Proteomes" id="UP001152798">
    <property type="component" value="Chromosome 1"/>
</dbReference>
<feature type="transmembrane region" description="Helical" evidence="8">
    <location>
        <begin position="1509"/>
        <end position="1529"/>
    </location>
</feature>
<dbReference type="InterPro" id="IPR037724">
    <property type="entry name" value="C2E_Ferlin"/>
</dbReference>
<dbReference type="Pfam" id="PF00168">
    <property type="entry name" value="C2"/>
    <property type="match status" value="4"/>
</dbReference>
<keyword evidence="3" id="KW-0479">Metal-binding</keyword>
<evidence type="ECO:0000256" key="6">
    <source>
        <dbReference type="ARBA" id="ARBA00022989"/>
    </source>
</evidence>
<dbReference type="GO" id="GO:0016020">
    <property type="term" value="C:membrane"/>
    <property type="evidence" value="ECO:0007669"/>
    <property type="project" value="UniProtKB-SubCell"/>
</dbReference>
<dbReference type="PROSITE" id="PS50004">
    <property type="entry name" value="C2"/>
    <property type="match status" value="3"/>
</dbReference>
<dbReference type="InterPro" id="IPR000008">
    <property type="entry name" value="C2_dom"/>
</dbReference>
<keyword evidence="4" id="KW-0677">Repeat</keyword>
<evidence type="ECO:0000256" key="1">
    <source>
        <dbReference type="ARBA" id="ARBA00004167"/>
    </source>
</evidence>
<dbReference type="SMART" id="SM01202">
    <property type="entry name" value="FerI"/>
    <property type="match status" value="1"/>
</dbReference>
<comment type="subcellular location">
    <subcellularLocation>
        <location evidence="1">Membrane</location>
        <topology evidence="1">Single-pass membrane protein</topology>
    </subcellularLocation>
</comment>
<dbReference type="GO" id="GO:0007009">
    <property type="term" value="P:plasma membrane organization"/>
    <property type="evidence" value="ECO:0007669"/>
    <property type="project" value="TreeGrafter"/>
</dbReference>
<dbReference type="SMART" id="SM01201">
    <property type="entry name" value="FerB"/>
    <property type="match status" value="1"/>
</dbReference>
<dbReference type="PANTHER" id="PTHR12546">
    <property type="entry name" value="FER-1-LIKE"/>
    <property type="match status" value="1"/>
</dbReference>
<evidence type="ECO:0000256" key="3">
    <source>
        <dbReference type="ARBA" id="ARBA00022723"/>
    </source>
</evidence>
<dbReference type="CDD" id="cd04037">
    <property type="entry name" value="C2E_Ferlin"/>
    <property type="match status" value="1"/>
</dbReference>
<protein>
    <recommendedName>
        <fullName evidence="9">C2 domain-containing protein</fullName>
    </recommendedName>
</protein>
<accession>A0A9P0EDA0</accession>
<dbReference type="CDD" id="cd08374">
    <property type="entry name" value="C2F_Ferlin"/>
    <property type="match status" value="1"/>
</dbReference>
<dbReference type="InterPro" id="IPR035892">
    <property type="entry name" value="C2_domain_sf"/>
</dbReference>
<feature type="domain" description="C2" evidence="9">
    <location>
        <begin position="1035"/>
        <end position="1152"/>
    </location>
</feature>
<keyword evidence="11" id="KW-1185">Reference proteome</keyword>
<dbReference type="InterPro" id="IPR032362">
    <property type="entry name" value="Ferlin_C"/>
</dbReference>
<dbReference type="OrthoDB" id="10059618at2759"/>
<evidence type="ECO:0000259" key="9">
    <source>
        <dbReference type="PROSITE" id="PS50004"/>
    </source>
</evidence>
<evidence type="ECO:0000313" key="11">
    <source>
        <dbReference type="Proteomes" id="UP001152798"/>
    </source>
</evidence>
<dbReference type="InterPro" id="IPR037725">
    <property type="entry name" value="C2F_Ferlin"/>
</dbReference>
<organism evidence="10 11">
    <name type="scientific">Nezara viridula</name>
    <name type="common">Southern green stink bug</name>
    <name type="synonym">Cimex viridulus</name>
    <dbReference type="NCBI Taxonomy" id="85310"/>
    <lineage>
        <taxon>Eukaryota</taxon>
        <taxon>Metazoa</taxon>
        <taxon>Ecdysozoa</taxon>
        <taxon>Arthropoda</taxon>
        <taxon>Hexapoda</taxon>
        <taxon>Insecta</taxon>
        <taxon>Pterygota</taxon>
        <taxon>Neoptera</taxon>
        <taxon>Paraneoptera</taxon>
        <taxon>Hemiptera</taxon>
        <taxon>Heteroptera</taxon>
        <taxon>Panheteroptera</taxon>
        <taxon>Pentatomomorpha</taxon>
        <taxon>Pentatomoidea</taxon>
        <taxon>Pentatomidae</taxon>
        <taxon>Pentatominae</taxon>
        <taxon>Nezara</taxon>
    </lineage>
</organism>
<dbReference type="SUPFAM" id="SSF49562">
    <property type="entry name" value="C2 domain (Calcium/lipid-binding domain, CaLB)"/>
    <property type="match status" value="3"/>
</dbReference>
<reference evidence="10" key="1">
    <citation type="submission" date="2022-01" db="EMBL/GenBank/DDBJ databases">
        <authorList>
            <person name="King R."/>
        </authorList>
    </citation>
    <scope>NUCLEOTIDE SEQUENCE</scope>
</reference>
<evidence type="ECO:0000256" key="4">
    <source>
        <dbReference type="ARBA" id="ARBA00022737"/>
    </source>
</evidence>
<evidence type="ECO:0000256" key="7">
    <source>
        <dbReference type="ARBA" id="ARBA00023136"/>
    </source>
</evidence>
<dbReference type="Pfam" id="PF22901">
    <property type="entry name" value="dsrm_Ferlin"/>
    <property type="match status" value="1"/>
</dbReference>
<evidence type="ECO:0000313" key="10">
    <source>
        <dbReference type="EMBL" id="CAH1391701.1"/>
    </source>
</evidence>
<dbReference type="InterPro" id="IPR012968">
    <property type="entry name" value="FerIin_dom"/>
</dbReference>
<feature type="domain" description="C2" evidence="9">
    <location>
        <begin position="1271"/>
        <end position="1412"/>
    </location>
</feature>
<keyword evidence="5" id="KW-0106">Calcium</keyword>
<gene>
    <name evidence="10" type="ORF">NEZAVI_LOCUS2669</name>
</gene>
<feature type="domain" description="C2" evidence="9">
    <location>
        <begin position="528"/>
        <end position="659"/>
    </location>
</feature>
<keyword evidence="7 8" id="KW-0472">Membrane</keyword>
<dbReference type="Gene3D" id="2.60.40.150">
    <property type="entry name" value="C2 domain"/>
    <property type="match status" value="3"/>
</dbReference>
<proteinExistence type="predicted"/>
<dbReference type="GO" id="GO:0046872">
    <property type="term" value="F:metal ion binding"/>
    <property type="evidence" value="ECO:0007669"/>
    <property type="project" value="UniProtKB-KW"/>
</dbReference>
<dbReference type="InterPro" id="IPR037721">
    <property type="entry name" value="Ferlin"/>
</dbReference>
<dbReference type="PANTHER" id="PTHR12546:SF60">
    <property type="entry name" value="MISFIRE, ISOFORM F"/>
    <property type="match status" value="1"/>
</dbReference>
<sequence length="1540" mass="177684">MMDMILSISVLQYKQGLRRDKLLGNTRLDLGAIWTQPGHGIAEKWIVLTHPLDPVGEIRGYLNCEISIFPGGEITHFTEKERLDAREMFLTESFGGGRLKARYIFGVHKGENISVTGKNLSVFIRVFFAGLSSETTKRKNTKFPLWQEEIVFTELFPPMYNRFRIDVHLAKNIVCSKYLNLSSISDPTVSGFLPTYGPSSLYLYSPPYNFLGSILISLETKTVYALYEHEKLLGVRRRRGIKLQEKLFWSMEEFALFGVIYEISMLKKDIKSQTEISVGLGFGASVQRPENEFNILETWSDKTVQMDESYMCIPITSAKQTLYKKEKLPDNRKRLFISNRLNHIRKEFGQEMLQLQFSLEHSPKTVEKRLNTVMKNLIDNCELFKSSSITGSTMLDKERLKTIVTNLDNIITNAEQVIKSNSRLTTKFDIGLKVFRDIVNIVQDPQESFPQIILTIKSKEKIIAYTKIPPKDVLFSLKDNEKGINCGIIQSLFLTNISKRGNGFGGKIDILLWFGPFASIGYGLSSIPSGFQDISQEYDFPKAIVYSDINYFSCRAHLYQGHFLPCDDASGLCQIYVKIYFNCRSETSSLKEGLSPVWMETLVIKDAIIYGNPENIKSNTKKVVVEFWNQRKNEKDLIGRIFGKPHVFLKDEKLQPPNYPPPLEWQRICEQGKVKGEILAAFELIQNRDGASADEGQDPVIDLPKYIKPTTKTYRFEILFWGIRPTKHTKMSSLSLPRIIVDCGMMHIESSALSDANYFPNFQDPPVLVEVELPENWYFAPPFVMRLYSSQAFGTLAFIGTEIRRNLRKHYLKFPTWKEWHRSRSKAETIKTSISGNDRLDVGSTRGSFYPMVEEVIVEEPLVDLKRDVQPKEGENADLFQLMEGNRMKKKWWWRLVPCAKKSYNLQGYIPLRIISSKTEVESDRLSSHDWWTKYYDSIRMKKTYEKDEDPQNNVTEITSGGMKANVKFRTKGFKIYNEELEKQPEFHGFQDVLNTFTMSKTSSSGKTTISYLIKAGVSLYDWPAEDKVSVEGFGLEQGIFPPLAKELNAVISIVIRVYIVRGHKLHSKHRYGKVDPYIIVSIPSHTINDIKQVIQQDSNPVFGRFFEFEGKLPFDSILTISIMDKAINELIGETEIDIENRYYSRHRGTCGIQKSYFKKGYDAWRDVYKPSEILYWLCLSNNIPAPRYTPGNIMVANKTFGTEKSKMEGSTYAIDRKEELALTVLHNWHKIPFVGAKLLQEHIETRSLYNPSLYNVEQGKLEMWVDILPFRSKLPPPVDITPRAPEKYELRAIVWGTKNVKLVDEGLMVGKRHTDIFVKGWLKGRTDIQKTDTHYASLTGEGFFNWRFIFNFSYDKEEEMIVLEETNNKIPPIIYLQVWDRDRFVSNDYIGSLSIDLRNVQSPSRNIPYTSKFMHLPKWQVNLFRINNVRGWWPFIGPSRTKVETVGMVDLELHLLTAEGAERNPAGLGRNEPNRLPEPVRPIVKYTLWIVPFRAIKNYLWMYHKKKILMGLLTLLLVLFGLIAFYSIPTFTVKKMLHA</sequence>
<dbReference type="SMART" id="SM00239">
    <property type="entry name" value="C2"/>
    <property type="match status" value="4"/>
</dbReference>